<reference evidence="1" key="1">
    <citation type="submission" date="2022-10" db="EMBL/GenBank/DDBJ databases">
        <title>Genome Sequence of Xylaria curta.</title>
        <authorList>
            <person name="Buettner E."/>
        </authorList>
    </citation>
    <scope>NUCLEOTIDE SEQUENCE</scope>
    <source>
        <strain evidence="1">Babe10</strain>
    </source>
</reference>
<evidence type="ECO:0000313" key="2">
    <source>
        <dbReference type="Proteomes" id="UP001143856"/>
    </source>
</evidence>
<comment type="caution">
    <text evidence="1">The sequence shown here is derived from an EMBL/GenBank/DDBJ whole genome shotgun (WGS) entry which is preliminary data.</text>
</comment>
<evidence type="ECO:0000313" key="1">
    <source>
        <dbReference type="EMBL" id="KAJ2987879.1"/>
    </source>
</evidence>
<protein>
    <submittedName>
        <fullName evidence="1">Uncharacterized protein</fullName>
    </submittedName>
</protein>
<accession>A0ACC1P8B2</accession>
<dbReference type="EMBL" id="JAPDGR010000728">
    <property type="protein sequence ID" value="KAJ2987879.1"/>
    <property type="molecule type" value="Genomic_DNA"/>
</dbReference>
<keyword evidence="2" id="KW-1185">Reference proteome</keyword>
<name>A0ACC1P8B2_9PEZI</name>
<dbReference type="Proteomes" id="UP001143856">
    <property type="component" value="Unassembled WGS sequence"/>
</dbReference>
<sequence>MKFLSTIATLGLAVTASCTPKPGNGKLPTKIFHGVEVVDTQIVRDAQAVIKDFDPFLKHHSLRTWLFGAAAINANATLKSKIDLELHAVTCILHDLGWDMTPGSEWISQEHRFEVDGGLGALRWVKAHKQGKKWDEIRLEKMYDAIALHGSPGLSPGKNLDVQFALTSIAFDNPGARNPLIPEKEYNSILAGLPNEDIGAGTNQTWVWLAATKPGATYNTIVEPFGTAFVPGYSAIGHRVFDLINPGFQGSS</sequence>
<gene>
    <name evidence="1" type="ORF">NUW58_g4270</name>
</gene>
<organism evidence="1 2">
    <name type="scientific">Xylaria curta</name>
    <dbReference type="NCBI Taxonomy" id="42375"/>
    <lineage>
        <taxon>Eukaryota</taxon>
        <taxon>Fungi</taxon>
        <taxon>Dikarya</taxon>
        <taxon>Ascomycota</taxon>
        <taxon>Pezizomycotina</taxon>
        <taxon>Sordariomycetes</taxon>
        <taxon>Xylariomycetidae</taxon>
        <taxon>Xylariales</taxon>
        <taxon>Xylariaceae</taxon>
        <taxon>Xylaria</taxon>
    </lineage>
</organism>
<proteinExistence type="predicted"/>